<feature type="transmembrane region" description="Helical" evidence="1">
    <location>
        <begin position="167"/>
        <end position="189"/>
    </location>
</feature>
<dbReference type="AlphaFoldDB" id="R7RUU7"/>
<reference evidence="2" key="1">
    <citation type="submission" date="2013-03" db="EMBL/GenBank/DDBJ databases">
        <title>Draft genome sequence of the hydrogen-ethanol-producing anaerobic alkalithermophilic Caloramator celere.</title>
        <authorList>
            <person name="Ciranna A."/>
            <person name="Larjo A."/>
            <person name="Kivisto A."/>
            <person name="Santala V."/>
            <person name="Roos C."/>
            <person name="Karp M."/>
        </authorList>
    </citation>
    <scope>NUCLEOTIDE SEQUENCE [LARGE SCALE GENOMIC DNA]</scope>
    <source>
        <strain evidence="2">DSM 8682</strain>
    </source>
</reference>
<dbReference type="Proteomes" id="UP000014923">
    <property type="component" value="Unassembled WGS sequence"/>
</dbReference>
<protein>
    <submittedName>
        <fullName evidence="2">Uncharacterized protein</fullName>
    </submittedName>
</protein>
<dbReference type="EMBL" id="CAVN010000149">
    <property type="protein sequence ID" value="CDF59263.1"/>
    <property type="molecule type" value="Genomic_DNA"/>
</dbReference>
<proteinExistence type="predicted"/>
<feature type="transmembrane region" description="Helical" evidence="1">
    <location>
        <begin position="201"/>
        <end position="224"/>
    </location>
</feature>
<comment type="caution">
    <text evidence="2">The sequence shown here is derived from an EMBL/GenBank/DDBJ whole genome shotgun (WGS) entry which is preliminary data.</text>
</comment>
<dbReference type="eggNOG" id="ENOG502Z7WB">
    <property type="taxonomic scope" value="Bacteria"/>
</dbReference>
<keyword evidence="1" id="KW-0472">Membrane</keyword>
<keyword evidence="3" id="KW-1185">Reference proteome</keyword>
<feature type="transmembrane region" description="Helical" evidence="1">
    <location>
        <begin position="236"/>
        <end position="254"/>
    </location>
</feature>
<name>R7RUU7_9CLOT</name>
<evidence type="ECO:0000313" key="2">
    <source>
        <dbReference type="EMBL" id="CDF59263.1"/>
    </source>
</evidence>
<dbReference type="RefSeq" id="WP_018666557.1">
    <property type="nucleotide sequence ID" value="NZ_HF952039.1"/>
</dbReference>
<feature type="transmembrane region" description="Helical" evidence="1">
    <location>
        <begin position="339"/>
        <end position="355"/>
    </location>
</feature>
<dbReference type="OrthoDB" id="2659138at2"/>
<feature type="transmembrane region" description="Helical" evidence="1">
    <location>
        <begin position="260"/>
        <end position="283"/>
    </location>
</feature>
<keyword evidence="1" id="KW-0812">Transmembrane</keyword>
<keyword evidence="1" id="KW-1133">Transmembrane helix</keyword>
<feature type="transmembrane region" description="Helical" evidence="1">
    <location>
        <begin position="133"/>
        <end position="160"/>
    </location>
</feature>
<feature type="transmembrane region" description="Helical" evidence="1">
    <location>
        <begin position="61"/>
        <end position="79"/>
    </location>
</feature>
<evidence type="ECO:0000313" key="3">
    <source>
        <dbReference type="Proteomes" id="UP000014923"/>
    </source>
</evidence>
<feature type="transmembrane region" description="Helical" evidence="1">
    <location>
        <begin position="367"/>
        <end position="388"/>
    </location>
</feature>
<accession>R7RUU7</accession>
<gene>
    <name evidence="2" type="ORF">TCEL_02331</name>
</gene>
<sequence length="560" mass="64433">MELLLLKLLSKLKFIFNYFKVDYEMLYKILEIKFKNDRRGRKSLYKDYIGEGLSKKSEIKSFIFGVIFLGLVPSLAFVLNNIEQISNFSIAIIIFFIFLSLVHDFSSIILSTSDKNILGSMPIDVKTLSSIRITYVIIYLISIMIMLTILPTAIGTYIFGYKYLISMLIVFPLIMMFSVSLTIFMYSLILKYYDGEKLKDIVNYFQIVFIIGSVLFYQFGVGIIQRSSYVVQNSKAIFILPSTWYSAIFNIILGEFSLKYLVSFVIGCLITVIFFIVTIKYILVELERNLYKFNMGDKSQAKMKRGWFTDLLIKNPIEKSSYIFAKSMFKRDRLLKQKMAAGLSSAVIFIAPLIRDVLKGENVGSGSWFLVVYGIIIFLATKLEYILYTSSFKAAYIYEVLPIEETEPIIKGAVKAIFLNFIFPIFILSLLLFSIIFKEIGVLEYIVVIITMILMCLIYLNDMEIKLPFTIDVNLVEGSGNGCLSAIKYVVISIVFGVVHSFIYKSCNDPISIDKVKIYTLIYLIYIIFLVGITVYYYFKAFNFKNRKIYKGKALTSHKI</sequence>
<feature type="transmembrane region" description="Helical" evidence="1">
    <location>
        <begin position="442"/>
        <end position="461"/>
    </location>
</feature>
<feature type="transmembrane region" description="Helical" evidence="1">
    <location>
        <begin position="91"/>
        <end position="113"/>
    </location>
</feature>
<feature type="transmembrane region" description="Helical" evidence="1">
    <location>
        <begin position="417"/>
        <end position="436"/>
    </location>
</feature>
<organism evidence="2 3">
    <name type="scientific">Thermobrachium celere DSM 8682</name>
    <dbReference type="NCBI Taxonomy" id="941824"/>
    <lineage>
        <taxon>Bacteria</taxon>
        <taxon>Bacillati</taxon>
        <taxon>Bacillota</taxon>
        <taxon>Clostridia</taxon>
        <taxon>Eubacteriales</taxon>
        <taxon>Clostridiaceae</taxon>
        <taxon>Thermobrachium</taxon>
    </lineage>
</organism>
<feature type="transmembrane region" description="Helical" evidence="1">
    <location>
        <begin position="516"/>
        <end position="539"/>
    </location>
</feature>
<evidence type="ECO:0000256" key="1">
    <source>
        <dbReference type="SAM" id="Phobius"/>
    </source>
</evidence>
<dbReference type="HOGENOM" id="CLU_035812_0_0_9"/>
<feature type="transmembrane region" description="Helical" evidence="1">
    <location>
        <begin position="482"/>
        <end position="504"/>
    </location>
</feature>